<protein>
    <submittedName>
        <fullName evidence="1">Uncharacterized protein</fullName>
    </submittedName>
</protein>
<dbReference type="OrthoDB" id="5376804at2759"/>
<sequence>MTTPQGIHLSIQRVETDSVTIFRLNSTSDDHGEYTTLSPVLSKFAVYRASPDSQFRPYAENVTECVLSAAAYNYSGARSNGSVFEFDRVTSIDLPMGVLNSPDAKDYDDFPRRKYYFRKEDLPQLELGWLDVLTLQKYFMSGTISSEWVVGNYDNTNPGISAALVGDVDLPARFDKMAARMTDYIRSRPGSMLANGGRVESVIFVSIRWPWLIGPAAIQLASLLFTVLTIVRSRASCEAPLWKSSALAVLSCVHDKESELIQSTAKDIKEIQETAMKSVVRLD</sequence>
<dbReference type="PANTHER" id="PTHR35394:SF5">
    <property type="entry name" value="DUF3176 DOMAIN-CONTAINING PROTEIN"/>
    <property type="match status" value="1"/>
</dbReference>
<dbReference type="AlphaFoldDB" id="A0A2C5Z2K6"/>
<evidence type="ECO:0000313" key="1">
    <source>
        <dbReference type="EMBL" id="PHH73421.1"/>
    </source>
</evidence>
<accession>A0A2C5Z2K6</accession>
<dbReference type="EMBL" id="NJEU01000506">
    <property type="protein sequence ID" value="PHH73421.1"/>
    <property type="molecule type" value="Genomic_DNA"/>
</dbReference>
<reference evidence="1 2" key="1">
    <citation type="submission" date="2017-06" db="EMBL/GenBank/DDBJ databases">
        <title>Ant-infecting Ophiocordyceps genomes reveal a high diversity of potential behavioral manipulation genes and a possible major role for enterotoxins.</title>
        <authorList>
            <person name="De Bekker C."/>
            <person name="Evans H.C."/>
            <person name="Brachmann A."/>
            <person name="Hughes D.P."/>
        </authorList>
    </citation>
    <scope>NUCLEOTIDE SEQUENCE [LARGE SCALE GENOMIC DNA]</scope>
    <source>
        <strain evidence="1 2">1348a</strain>
    </source>
</reference>
<evidence type="ECO:0000313" key="2">
    <source>
        <dbReference type="Proteomes" id="UP000224854"/>
    </source>
</evidence>
<proteinExistence type="predicted"/>
<name>A0A2C5Z2K6_9HYPO</name>
<comment type="caution">
    <text evidence="1">The sequence shown here is derived from an EMBL/GenBank/DDBJ whole genome shotgun (WGS) entry which is preliminary data.</text>
</comment>
<organism evidence="1 2">
    <name type="scientific">Ophiocordyceps australis</name>
    <dbReference type="NCBI Taxonomy" id="1399860"/>
    <lineage>
        <taxon>Eukaryota</taxon>
        <taxon>Fungi</taxon>
        <taxon>Dikarya</taxon>
        <taxon>Ascomycota</taxon>
        <taxon>Pezizomycotina</taxon>
        <taxon>Sordariomycetes</taxon>
        <taxon>Hypocreomycetidae</taxon>
        <taxon>Hypocreales</taxon>
        <taxon>Ophiocordycipitaceae</taxon>
        <taxon>Ophiocordyceps</taxon>
    </lineage>
</organism>
<gene>
    <name evidence="1" type="ORF">CDD82_5485</name>
</gene>
<dbReference type="Proteomes" id="UP000224854">
    <property type="component" value="Unassembled WGS sequence"/>
</dbReference>
<dbReference type="PANTHER" id="PTHR35394">
    <property type="entry name" value="DUF3176 DOMAIN-CONTAINING PROTEIN"/>
    <property type="match status" value="1"/>
</dbReference>
<keyword evidence="2" id="KW-1185">Reference proteome</keyword>